<comment type="function">
    <text evidence="5">Involved in ribosomal large subunit assembly.</text>
</comment>
<evidence type="ECO:0000313" key="8">
    <source>
        <dbReference type="Proteomes" id="UP001162131"/>
    </source>
</evidence>
<accession>A0AAU9IEG5</accession>
<keyword evidence="4 5" id="KW-0539">Nucleus</keyword>
<gene>
    <name evidence="7" type="ORF">BSTOLATCC_MIC1400</name>
</gene>
<reference evidence="7" key="1">
    <citation type="submission" date="2021-09" db="EMBL/GenBank/DDBJ databases">
        <authorList>
            <consortium name="AG Swart"/>
            <person name="Singh M."/>
            <person name="Singh A."/>
            <person name="Seah K."/>
            <person name="Emmerich C."/>
        </authorList>
    </citation>
    <scope>NUCLEOTIDE SEQUENCE</scope>
    <source>
        <strain evidence="7">ATCC30299</strain>
    </source>
</reference>
<evidence type="ECO:0000256" key="5">
    <source>
        <dbReference type="RuleBase" id="RU364132"/>
    </source>
</evidence>
<organism evidence="7 8">
    <name type="scientific">Blepharisma stoltei</name>
    <dbReference type="NCBI Taxonomy" id="1481888"/>
    <lineage>
        <taxon>Eukaryota</taxon>
        <taxon>Sar</taxon>
        <taxon>Alveolata</taxon>
        <taxon>Ciliophora</taxon>
        <taxon>Postciliodesmatophora</taxon>
        <taxon>Heterotrichea</taxon>
        <taxon>Heterotrichida</taxon>
        <taxon>Blepharismidae</taxon>
        <taxon>Blepharisma</taxon>
    </lineage>
</organism>
<keyword evidence="8" id="KW-1185">Reference proteome</keyword>
<dbReference type="GO" id="GO:0042254">
    <property type="term" value="P:ribosome biogenesis"/>
    <property type="evidence" value="ECO:0007669"/>
    <property type="project" value="UniProtKB-KW"/>
</dbReference>
<proteinExistence type="inferred from homology"/>
<dbReference type="AlphaFoldDB" id="A0AAU9IEG5"/>
<feature type="region of interest" description="Disordered" evidence="6">
    <location>
        <begin position="130"/>
        <end position="211"/>
    </location>
</feature>
<sequence>MESTQYDENITYDLGNLAAYDISSLDYSSLYDVTSKNSSRLLAKLFSLEKEEDELSVLIKLPQPLMVLPREKDPPKPKPLNKWEKFRLSKGLGRRLKRSRMVYEPSVDDYLPRWGPYSVKRLHDKQTAIIEENEEGNAREKRGEEKSLKKLKQKENELKNKLSNAMEGKKGKKDIDAALDVAKSSTVKHEKQAKKRTIPRKDKNTREEKQNNLALLDQVIKKAKIST</sequence>
<evidence type="ECO:0000256" key="2">
    <source>
        <dbReference type="ARBA" id="ARBA00010077"/>
    </source>
</evidence>
<dbReference type="InterPro" id="IPR007023">
    <property type="entry name" value="Ribosom_reg"/>
</dbReference>
<feature type="compositionally biased region" description="Basic and acidic residues" evidence="6">
    <location>
        <begin position="167"/>
        <end position="176"/>
    </location>
</feature>
<evidence type="ECO:0000256" key="4">
    <source>
        <dbReference type="ARBA" id="ARBA00023242"/>
    </source>
</evidence>
<name>A0AAU9IEG5_9CILI</name>
<comment type="caution">
    <text evidence="7">The sequence shown here is derived from an EMBL/GenBank/DDBJ whole genome shotgun (WGS) entry which is preliminary data.</text>
</comment>
<dbReference type="EMBL" id="CAJZBQ010000002">
    <property type="protein sequence ID" value="CAG9310558.1"/>
    <property type="molecule type" value="Genomic_DNA"/>
</dbReference>
<evidence type="ECO:0000313" key="7">
    <source>
        <dbReference type="EMBL" id="CAG9310558.1"/>
    </source>
</evidence>
<comment type="similarity">
    <text evidence="2 5">Belongs to the RRS1 family.</text>
</comment>
<protein>
    <recommendedName>
        <fullName evidence="5">Ribosome biogenesis regulatory protein</fullName>
    </recommendedName>
</protein>
<comment type="subcellular location">
    <subcellularLocation>
        <location evidence="1 5">Nucleus</location>
    </subcellularLocation>
</comment>
<dbReference type="GO" id="GO:0005634">
    <property type="term" value="C:nucleus"/>
    <property type="evidence" value="ECO:0007669"/>
    <property type="project" value="UniProtKB-SubCell"/>
</dbReference>
<dbReference type="Proteomes" id="UP001162131">
    <property type="component" value="Unassembled WGS sequence"/>
</dbReference>
<keyword evidence="3 5" id="KW-0690">Ribosome biogenesis</keyword>
<evidence type="ECO:0000256" key="6">
    <source>
        <dbReference type="SAM" id="MobiDB-lite"/>
    </source>
</evidence>
<evidence type="ECO:0000256" key="3">
    <source>
        <dbReference type="ARBA" id="ARBA00022517"/>
    </source>
</evidence>
<dbReference type="Pfam" id="PF04939">
    <property type="entry name" value="RRS1"/>
    <property type="match status" value="1"/>
</dbReference>
<feature type="compositionally biased region" description="Basic and acidic residues" evidence="6">
    <location>
        <begin position="136"/>
        <end position="160"/>
    </location>
</feature>
<evidence type="ECO:0000256" key="1">
    <source>
        <dbReference type="ARBA" id="ARBA00004123"/>
    </source>
</evidence>
<feature type="compositionally biased region" description="Basic and acidic residues" evidence="6">
    <location>
        <begin position="199"/>
        <end position="210"/>
    </location>
</feature>